<dbReference type="EMBL" id="PQFF01000201">
    <property type="protein sequence ID" value="RHZ75350.1"/>
    <property type="molecule type" value="Genomic_DNA"/>
</dbReference>
<dbReference type="OrthoDB" id="2427805at2759"/>
<protein>
    <submittedName>
        <fullName evidence="1">Uncharacterized protein</fullName>
    </submittedName>
</protein>
<name>A0A397IRN3_9GLOM</name>
<dbReference type="AlphaFoldDB" id="A0A397IRN3"/>
<keyword evidence="2" id="KW-1185">Reference proteome</keyword>
<sequence length="192" mass="21932">MASSKCKNSKRVIQGVIKTTRKAIERKGDLILRKESYEYGTSKVGKDYEGDNGSKLPKERGLKSSKILKDMIVDLGNYVKWEINKLRQFELVSFIHAGLYMILLRMDVPAEYICRVTRSDTLQILTNVNQFEKALKCLVLTWKSKAIICKTINVVEEMCDDDILEDLQGASTRITISSFSSYHTSRRKIPLS</sequence>
<dbReference type="Proteomes" id="UP000266861">
    <property type="component" value="Unassembled WGS sequence"/>
</dbReference>
<proteinExistence type="predicted"/>
<accession>A0A397IRN3</accession>
<reference evidence="1 2" key="1">
    <citation type="submission" date="2018-08" db="EMBL/GenBank/DDBJ databases">
        <title>Genome and evolution of the arbuscular mycorrhizal fungus Diversispora epigaea (formerly Glomus versiforme) and its bacterial endosymbionts.</title>
        <authorList>
            <person name="Sun X."/>
            <person name="Fei Z."/>
            <person name="Harrison M."/>
        </authorList>
    </citation>
    <scope>NUCLEOTIDE SEQUENCE [LARGE SCALE GENOMIC DNA]</scope>
    <source>
        <strain evidence="1 2">IT104</strain>
    </source>
</reference>
<comment type="caution">
    <text evidence="1">The sequence shown here is derived from an EMBL/GenBank/DDBJ whole genome shotgun (WGS) entry which is preliminary data.</text>
</comment>
<organism evidence="1 2">
    <name type="scientific">Diversispora epigaea</name>
    <dbReference type="NCBI Taxonomy" id="1348612"/>
    <lineage>
        <taxon>Eukaryota</taxon>
        <taxon>Fungi</taxon>
        <taxon>Fungi incertae sedis</taxon>
        <taxon>Mucoromycota</taxon>
        <taxon>Glomeromycotina</taxon>
        <taxon>Glomeromycetes</taxon>
        <taxon>Diversisporales</taxon>
        <taxon>Diversisporaceae</taxon>
        <taxon>Diversispora</taxon>
    </lineage>
</organism>
<evidence type="ECO:0000313" key="1">
    <source>
        <dbReference type="EMBL" id="RHZ75350.1"/>
    </source>
</evidence>
<evidence type="ECO:0000313" key="2">
    <source>
        <dbReference type="Proteomes" id="UP000266861"/>
    </source>
</evidence>
<gene>
    <name evidence="1" type="ORF">Glove_216g170</name>
</gene>